<comment type="subcellular location">
    <subcellularLocation>
        <location evidence="1">Cell envelope</location>
    </subcellularLocation>
</comment>
<dbReference type="Pfam" id="PF00578">
    <property type="entry name" value="AhpC-TSA"/>
    <property type="match status" value="1"/>
</dbReference>
<dbReference type="InterPro" id="IPR013766">
    <property type="entry name" value="Thioredoxin_domain"/>
</dbReference>
<keyword evidence="6" id="KW-0732">Signal</keyword>
<dbReference type="EMBL" id="FXUG01000010">
    <property type="protein sequence ID" value="SMP67061.1"/>
    <property type="molecule type" value="Genomic_DNA"/>
</dbReference>
<evidence type="ECO:0000256" key="2">
    <source>
        <dbReference type="ARBA" id="ARBA00022748"/>
    </source>
</evidence>
<dbReference type="Gene3D" id="1.25.40.10">
    <property type="entry name" value="Tetratricopeptide repeat domain"/>
    <property type="match status" value="1"/>
</dbReference>
<dbReference type="PANTHER" id="PTHR42852">
    <property type="entry name" value="THIOL:DISULFIDE INTERCHANGE PROTEIN DSBE"/>
    <property type="match status" value="1"/>
</dbReference>
<feature type="region of interest" description="Disordered" evidence="5">
    <location>
        <begin position="153"/>
        <end position="176"/>
    </location>
</feature>
<feature type="compositionally biased region" description="Basic and acidic residues" evidence="5">
    <location>
        <begin position="153"/>
        <end position="174"/>
    </location>
</feature>
<gene>
    <name evidence="8" type="ORF">SAMN06265222_11091</name>
</gene>
<proteinExistence type="predicted"/>
<evidence type="ECO:0000256" key="1">
    <source>
        <dbReference type="ARBA" id="ARBA00004196"/>
    </source>
</evidence>
<dbReference type="RefSeq" id="WP_283433862.1">
    <property type="nucleotide sequence ID" value="NZ_FXUG01000010.1"/>
</dbReference>
<dbReference type="InterPro" id="IPR036249">
    <property type="entry name" value="Thioredoxin-like_sf"/>
</dbReference>
<dbReference type="InterPro" id="IPR011990">
    <property type="entry name" value="TPR-like_helical_dom_sf"/>
</dbReference>
<sequence>MKNTLLTAVCVLAIGFHCGWVAAQDEASETKSKSVKPSKLVAAEPDPDSEASSDDKKPAPAEIVAMTIGSPAPALDIAHWIQDGEGRYPKVTEFEPEKVYVVEFWATWCGPCIRSMPHIVELQESYADRGVQVVSITRENLETVDTFLDREAQPRVAHHTEADAEEASNEKIESETGEEAELYTYRDLTSAYCLTSDPDGSTNRDYMTAARQNGIPCAFIVGKDAKIEWIGHPMRIDEPLEQVVSDTWDREAYKTEFDAAQESTVTLRKLSSLLRKGDYEAAIEAIDEYIADGKSEAAKERFKSIKLNLLFTRISAAEAEAGQYVEQWFNDGTLKGTSLNQVAWTVYEMTKKGRLTNDKPLKIALDACLTEVNESEEKNAYLMDTLAHIQHQLGDLSEAIETQQAAVAAATPDQKTKLGVFLKQLEEEMAESTPDKEAAN</sequence>
<evidence type="ECO:0000256" key="6">
    <source>
        <dbReference type="SAM" id="SignalP"/>
    </source>
</evidence>
<evidence type="ECO:0000259" key="7">
    <source>
        <dbReference type="PROSITE" id="PS51352"/>
    </source>
</evidence>
<evidence type="ECO:0000256" key="3">
    <source>
        <dbReference type="ARBA" id="ARBA00023157"/>
    </source>
</evidence>
<dbReference type="Gene3D" id="3.40.30.10">
    <property type="entry name" value="Glutaredoxin"/>
    <property type="match status" value="1"/>
</dbReference>
<evidence type="ECO:0000313" key="9">
    <source>
        <dbReference type="Proteomes" id="UP001158067"/>
    </source>
</evidence>
<dbReference type="SUPFAM" id="SSF52833">
    <property type="entry name" value="Thioredoxin-like"/>
    <property type="match status" value="1"/>
</dbReference>
<keyword evidence="9" id="KW-1185">Reference proteome</keyword>
<accession>A0ABY1QCV8</accession>
<comment type="caution">
    <text evidence="8">The sequence shown here is derived from an EMBL/GenBank/DDBJ whole genome shotgun (WGS) entry which is preliminary data.</text>
</comment>
<dbReference type="InterPro" id="IPR050553">
    <property type="entry name" value="Thioredoxin_ResA/DsbE_sf"/>
</dbReference>
<keyword evidence="4" id="KW-0676">Redox-active center</keyword>
<evidence type="ECO:0000256" key="5">
    <source>
        <dbReference type="SAM" id="MobiDB-lite"/>
    </source>
</evidence>
<name>A0ABY1QCV8_9BACT</name>
<feature type="domain" description="Thioredoxin" evidence="7">
    <location>
        <begin position="66"/>
        <end position="253"/>
    </location>
</feature>
<organism evidence="8 9">
    <name type="scientific">Neorhodopirellula lusitana</name>
    <dbReference type="NCBI Taxonomy" id="445327"/>
    <lineage>
        <taxon>Bacteria</taxon>
        <taxon>Pseudomonadati</taxon>
        <taxon>Planctomycetota</taxon>
        <taxon>Planctomycetia</taxon>
        <taxon>Pirellulales</taxon>
        <taxon>Pirellulaceae</taxon>
        <taxon>Neorhodopirellula</taxon>
    </lineage>
</organism>
<dbReference type="Proteomes" id="UP001158067">
    <property type="component" value="Unassembled WGS sequence"/>
</dbReference>
<feature type="signal peptide" evidence="6">
    <location>
        <begin position="1"/>
        <end position="23"/>
    </location>
</feature>
<dbReference type="PROSITE" id="PS51352">
    <property type="entry name" value="THIOREDOXIN_2"/>
    <property type="match status" value="1"/>
</dbReference>
<dbReference type="PANTHER" id="PTHR42852:SF6">
    <property type="entry name" value="THIOL:DISULFIDE INTERCHANGE PROTEIN DSBE"/>
    <property type="match status" value="1"/>
</dbReference>
<keyword evidence="3" id="KW-1015">Disulfide bond</keyword>
<reference evidence="8 9" key="1">
    <citation type="submission" date="2017-05" db="EMBL/GenBank/DDBJ databases">
        <authorList>
            <person name="Varghese N."/>
            <person name="Submissions S."/>
        </authorList>
    </citation>
    <scope>NUCLEOTIDE SEQUENCE [LARGE SCALE GENOMIC DNA]</scope>
    <source>
        <strain evidence="8 9">DSM 25457</strain>
    </source>
</reference>
<dbReference type="InterPro" id="IPR000866">
    <property type="entry name" value="AhpC/TSA"/>
</dbReference>
<evidence type="ECO:0000313" key="8">
    <source>
        <dbReference type="EMBL" id="SMP67061.1"/>
    </source>
</evidence>
<protein>
    <submittedName>
        <fullName evidence="8">AhpC/TSA family protein</fullName>
    </submittedName>
</protein>
<feature type="chain" id="PRO_5045503041" evidence="6">
    <location>
        <begin position="24"/>
        <end position="440"/>
    </location>
</feature>
<feature type="region of interest" description="Disordered" evidence="5">
    <location>
        <begin position="32"/>
        <end position="58"/>
    </location>
</feature>
<dbReference type="CDD" id="cd02966">
    <property type="entry name" value="TlpA_like_family"/>
    <property type="match status" value="1"/>
</dbReference>
<keyword evidence="2" id="KW-0201">Cytochrome c-type biogenesis</keyword>
<evidence type="ECO:0000256" key="4">
    <source>
        <dbReference type="ARBA" id="ARBA00023284"/>
    </source>
</evidence>